<dbReference type="EMBL" id="CP001804">
    <property type="protein sequence ID" value="ACY17339.1"/>
    <property type="molecule type" value="Genomic_DNA"/>
</dbReference>
<evidence type="ECO:0000313" key="11">
    <source>
        <dbReference type="EMBL" id="ACY17339.1"/>
    </source>
</evidence>
<evidence type="ECO:0000256" key="7">
    <source>
        <dbReference type="ARBA" id="ARBA00022840"/>
    </source>
</evidence>
<protein>
    <submittedName>
        <fullName evidence="11">CRISPR-associated helicase Cas3, Anaes-subtype</fullName>
    </submittedName>
</protein>
<dbReference type="KEGG" id="hoh:Hoch_4850"/>
<feature type="domain" description="HD Cas3-type" evidence="10">
    <location>
        <begin position="860"/>
        <end position="1063"/>
    </location>
</feature>
<dbReference type="Proteomes" id="UP000001880">
    <property type="component" value="Chromosome"/>
</dbReference>
<dbReference type="GO" id="GO:0016787">
    <property type="term" value="F:hydrolase activity"/>
    <property type="evidence" value="ECO:0007669"/>
    <property type="project" value="UniProtKB-KW"/>
</dbReference>
<feature type="region of interest" description="Disordered" evidence="9">
    <location>
        <begin position="615"/>
        <end position="651"/>
    </location>
</feature>
<dbReference type="STRING" id="502025.Hoch_4850"/>
<dbReference type="NCBIfam" id="TIGR02621">
    <property type="entry name" value="cas3_GSU0051"/>
    <property type="match status" value="1"/>
</dbReference>
<evidence type="ECO:0000256" key="2">
    <source>
        <dbReference type="ARBA" id="ARBA00009046"/>
    </source>
</evidence>
<evidence type="ECO:0000256" key="3">
    <source>
        <dbReference type="ARBA" id="ARBA00022723"/>
    </source>
</evidence>
<comment type="similarity">
    <text evidence="1">In the N-terminal section; belongs to the CRISPR-associated nuclease Cas3-HD family.</text>
</comment>
<evidence type="ECO:0000256" key="5">
    <source>
        <dbReference type="ARBA" id="ARBA00022801"/>
    </source>
</evidence>
<evidence type="ECO:0000256" key="1">
    <source>
        <dbReference type="ARBA" id="ARBA00006847"/>
    </source>
</evidence>
<name>D0LSW7_HALO1</name>
<organism evidence="11 12">
    <name type="scientific">Haliangium ochraceum (strain DSM 14365 / JCM 11303 / SMP-2)</name>
    <dbReference type="NCBI Taxonomy" id="502025"/>
    <lineage>
        <taxon>Bacteria</taxon>
        <taxon>Pseudomonadati</taxon>
        <taxon>Myxococcota</taxon>
        <taxon>Polyangia</taxon>
        <taxon>Haliangiales</taxon>
        <taxon>Kofleriaceae</taxon>
        <taxon>Haliangium</taxon>
    </lineage>
</organism>
<feature type="compositionally biased region" description="Basic and acidic residues" evidence="9">
    <location>
        <begin position="834"/>
        <end position="858"/>
    </location>
</feature>
<accession>D0LSW7</accession>
<keyword evidence="5" id="KW-0378">Hydrolase</keyword>
<dbReference type="GO" id="GO:0046872">
    <property type="term" value="F:metal ion binding"/>
    <property type="evidence" value="ECO:0007669"/>
    <property type="project" value="UniProtKB-KW"/>
</dbReference>
<dbReference type="SUPFAM" id="SSF109604">
    <property type="entry name" value="HD-domain/PDEase-like"/>
    <property type="match status" value="1"/>
</dbReference>
<dbReference type="GO" id="GO:0051607">
    <property type="term" value="P:defense response to virus"/>
    <property type="evidence" value="ECO:0007669"/>
    <property type="project" value="UniProtKB-KW"/>
</dbReference>
<feature type="region of interest" description="Disordered" evidence="9">
    <location>
        <begin position="816"/>
        <end position="864"/>
    </location>
</feature>
<dbReference type="AlphaFoldDB" id="D0LSW7"/>
<sequence>MSNRIDLDAHPLAAERFDEFFAAVYGYEPFPWQRRLAHQVADGAWPDALALPTAAGKTACIDIAVFALACQAGRAADKRSAARRIFFVVDRRVIVDEAHRRARALRDKLHQATSGVLFHVAQRLRYLADARSAEADADTSTGTGEPEDIAALTCFQLRGGMYRDDSWVDSPCQPAVIASTVDQIGSRLLFRGYGLRKGLLNAIHAGMVANDALILLDEAHCARPFMQTCAAVRDYRRHAEQPVGGPFEFAIMSATPPAELRGRDPGRSVDNFELNAEDRENDVLAQRLQATKPSALVTAKKARGSRAQEHLADELVSQALALAKDSEIGRVGVIVNRVAVARLVHAKLRQRVGARAVLLIGRMRPVDRDDLMASWQPGDHSDASDAERPRGLYAWFGAGEDRIDGEAPVFAVATQCLEVGANLDFDALVTECASLDALRQRFGRLDRLGNATGARGVIVIRADQVQPKDDDPIYGAALPATWAWLSEHAKDERIDMGIAALDALMKETPKEQRAALSTPTLDAPTMLPAHIDLWSQTHPMPRPDPDVAVFLHGPQRGPADVQVCWRADLDPPSEGMDDKQLAAVWTETVAQCPPSSLECMPVPLKVARQWLQSSGLKDADRAIEDDGGDLESARADEGFLSPPDGDSQRRALRWLGPQDSGVVGPADAASLVRPGDTLVIPEQLGGWEVFGHIPDTSLLHPQPPVPGRRPGVDQGERVHLASRNRAVLRLHPRLLERWPQSQARDALLALATSDDLAEQLAEPDFQSTLSTQLADLAKHSASEALAWRWLPEAARALRTARARTMQHSAGLGLALRGKQRVSRPNDASGAPTARRSEPRVDPHLDHDGHLDFTDEDHSSSATVPVRLSRHNADVQRWARAFAESVGLSEVLVHDIALAGSVHDLGKADIRFQATLFGGDLLAARMQLEPLAKSAEHRVSGGYQAYRRVLARCGYPEGARHELVSVRLVEASPELLGRASDAELVLHLVASHHGRCRPFAPVVVDPEPVSVRVEHGDLVLETSSATGLERIDSGVAERFWTLQRRYGWWGLAWLEACLRLGDWSASREEREEREEREQSESHANKADAEQSHEEDAA</sequence>
<dbReference type="GO" id="GO:0005524">
    <property type="term" value="F:ATP binding"/>
    <property type="evidence" value="ECO:0007669"/>
    <property type="project" value="UniProtKB-KW"/>
</dbReference>
<dbReference type="Pfam" id="PF18019">
    <property type="entry name" value="Cas3_HD"/>
    <property type="match status" value="1"/>
</dbReference>
<evidence type="ECO:0000256" key="8">
    <source>
        <dbReference type="ARBA" id="ARBA00023118"/>
    </source>
</evidence>
<dbReference type="eggNOG" id="COG1203">
    <property type="taxonomic scope" value="Bacteria"/>
</dbReference>
<keyword evidence="12" id="KW-1185">Reference proteome</keyword>
<dbReference type="InterPro" id="IPR006483">
    <property type="entry name" value="CRISPR-assoc_Cas3_HD"/>
</dbReference>
<feature type="region of interest" description="Disordered" evidence="9">
    <location>
        <begin position="1067"/>
        <end position="1096"/>
    </location>
</feature>
<dbReference type="Pfam" id="PF22590">
    <property type="entry name" value="Cas3-like_C_2"/>
    <property type="match status" value="1"/>
</dbReference>
<proteinExistence type="inferred from homology"/>
<keyword evidence="7" id="KW-0067">ATP-binding</keyword>
<dbReference type="SUPFAM" id="SSF52540">
    <property type="entry name" value="P-loop containing nucleoside triphosphate hydrolases"/>
    <property type="match status" value="1"/>
</dbReference>
<keyword evidence="4" id="KW-0547">Nucleotide-binding</keyword>
<evidence type="ECO:0000313" key="12">
    <source>
        <dbReference type="Proteomes" id="UP000001880"/>
    </source>
</evidence>
<evidence type="ECO:0000256" key="9">
    <source>
        <dbReference type="SAM" id="MobiDB-lite"/>
    </source>
</evidence>
<dbReference type="InterPro" id="IPR054712">
    <property type="entry name" value="Cas3-like_dom"/>
</dbReference>
<comment type="similarity">
    <text evidence="2">In the central section; belongs to the CRISPR-associated helicase Cas3 family.</text>
</comment>
<dbReference type="Gene3D" id="1.10.3210.30">
    <property type="match status" value="1"/>
</dbReference>
<evidence type="ECO:0000256" key="6">
    <source>
        <dbReference type="ARBA" id="ARBA00022806"/>
    </source>
</evidence>
<dbReference type="InterPro" id="IPR013444">
    <property type="entry name" value="Helicase_Cas3_CRISPR-ass_Anaes"/>
</dbReference>
<dbReference type="PROSITE" id="PS51643">
    <property type="entry name" value="HD_CAS3"/>
    <property type="match status" value="1"/>
</dbReference>
<dbReference type="InterPro" id="IPR027417">
    <property type="entry name" value="P-loop_NTPase"/>
</dbReference>
<keyword evidence="3" id="KW-0479">Metal-binding</keyword>
<dbReference type="HOGENOM" id="CLU_010520_0_0_7"/>
<evidence type="ECO:0000259" key="10">
    <source>
        <dbReference type="PROSITE" id="PS51643"/>
    </source>
</evidence>
<gene>
    <name evidence="11" type="ordered locus">Hoch_4850</name>
</gene>
<dbReference type="eggNOG" id="COG2206">
    <property type="taxonomic scope" value="Bacteria"/>
</dbReference>
<dbReference type="RefSeq" id="WP_012829937.1">
    <property type="nucleotide sequence ID" value="NC_013440.1"/>
</dbReference>
<dbReference type="InterPro" id="IPR038257">
    <property type="entry name" value="CRISPR-assoc_Cas3_HD_sf"/>
</dbReference>
<reference evidence="11 12" key="1">
    <citation type="journal article" date="2010" name="Stand. Genomic Sci.">
        <title>Complete genome sequence of Haliangium ochraceum type strain (SMP-2).</title>
        <authorList>
            <consortium name="US DOE Joint Genome Institute (JGI-PGF)"/>
            <person name="Ivanova N."/>
            <person name="Daum C."/>
            <person name="Lang E."/>
            <person name="Abt B."/>
            <person name="Kopitz M."/>
            <person name="Saunders E."/>
            <person name="Lapidus A."/>
            <person name="Lucas S."/>
            <person name="Glavina Del Rio T."/>
            <person name="Nolan M."/>
            <person name="Tice H."/>
            <person name="Copeland A."/>
            <person name="Cheng J.F."/>
            <person name="Chen F."/>
            <person name="Bruce D."/>
            <person name="Goodwin L."/>
            <person name="Pitluck S."/>
            <person name="Mavromatis K."/>
            <person name="Pati A."/>
            <person name="Mikhailova N."/>
            <person name="Chen A."/>
            <person name="Palaniappan K."/>
            <person name="Land M."/>
            <person name="Hauser L."/>
            <person name="Chang Y.J."/>
            <person name="Jeffries C.D."/>
            <person name="Detter J.C."/>
            <person name="Brettin T."/>
            <person name="Rohde M."/>
            <person name="Goker M."/>
            <person name="Bristow J."/>
            <person name="Markowitz V."/>
            <person name="Eisen J.A."/>
            <person name="Hugenholtz P."/>
            <person name="Kyrpides N.C."/>
            <person name="Klenk H.P."/>
        </authorList>
    </citation>
    <scope>NUCLEOTIDE SEQUENCE [LARGE SCALE GENOMIC DNA]</scope>
    <source>
        <strain evidence="12">DSM 14365 / CIP 107738 / JCM 11303 / AJ 13395 / SMP-2</strain>
    </source>
</reference>
<dbReference type="Gene3D" id="3.40.50.300">
    <property type="entry name" value="P-loop containing nucleotide triphosphate hydrolases"/>
    <property type="match status" value="2"/>
</dbReference>
<keyword evidence="6" id="KW-0347">Helicase</keyword>
<evidence type="ECO:0000256" key="4">
    <source>
        <dbReference type="ARBA" id="ARBA00022741"/>
    </source>
</evidence>
<dbReference type="GO" id="GO:0004386">
    <property type="term" value="F:helicase activity"/>
    <property type="evidence" value="ECO:0007669"/>
    <property type="project" value="UniProtKB-KW"/>
</dbReference>
<keyword evidence="8" id="KW-0051">Antiviral defense</keyword>